<dbReference type="Proteomes" id="UP000026922">
    <property type="component" value="Unassembled WGS sequence"/>
</dbReference>
<dbReference type="AlphaFoldDB" id="A0A061JIW5"/>
<dbReference type="Gene3D" id="3.30.420.10">
    <property type="entry name" value="Ribonuclease H-like superfamily/Ribonuclease H"/>
    <property type="match status" value="1"/>
</dbReference>
<comment type="caution">
    <text evidence="2">The sequence shown here is derived from an EMBL/GenBank/DDBJ whole genome shotgun (WGS) entry which is preliminary data.</text>
</comment>
<evidence type="ECO:0000313" key="3">
    <source>
        <dbReference type="Proteomes" id="UP000026922"/>
    </source>
</evidence>
<reference evidence="2 3" key="1">
    <citation type="journal article" date="2013" name="Genome Announc.">
        <title>Draft Genome Sequence of Holospora undulata Strain HU1, a Micronucleus-Specific Symbiont of the Ciliate Paramecium caudatum.</title>
        <authorList>
            <person name="Dohra H."/>
            <person name="Suzuki H."/>
            <person name="Suzuki T."/>
            <person name="Tanaka K."/>
            <person name="Fujishima M."/>
        </authorList>
    </citation>
    <scope>NUCLEOTIDE SEQUENCE [LARGE SCALE GENOMIC DNA]</scope>
    <source>
        <strain evidence="2 3">HU1</strain>
    </source>
</reference>
<gene>
    <name evidence="2" type="ORF">K737_300273</name>
</gene>
<dbReference type="SUPFAM" id="SSF53098">
    <property type="entry name" value="Ribonuclease H-like"/>
    <property type="match status" value="1"/>
</dbReference>
<dbReference type="PROSITE" id="PS50994">
    <property type="entry name" value="INTEGRASE"/>
    <property type="match status" value="1"/>
</dbReference>
<evidence type="ECO:0000259" key="1">
    <source>
        <dbReference type="PROSITE" id="PS50994"/>
    </source>
</evidence>
<dbReference type="GO" id="GO:0015074">
    <property type="term" value="P:DNA integration"/>
    <property type="evidence" value="ECO:0007669"/>
    <property type="project" value="InterPro"/>
</dbReference>
<dbReference type="InterPro" id="IPR001584">
    <property type="entry name" value="Integrase_cat-core"/>
</dbReference>
<dbReference type="InterPro" id="IPR036397">
    <property type="entry name" value="RNaseH_sf"/>
</dbReference>
<feature type="domain" description="Integrase catalytic" evidence="1">
    <location>
        <begin position="1"/>
        <end position="93"/>
    </location>
</feature>
<protein>
    <submittedName>
        <fullName evidence="2">Integrase core domain protein</fullName>
    </submittedName>
</protein>
<dbReference type="EMBL" id="ARPM03000079">
    <property type="protein sequence ID" value="ETZ05274.1"/>
    <property type="molecule type" value="Genomic_DNA"/>
</dbReference>
<sequence>MFLRNLIEHCPFKITKIRTDNGAQFTYALLAEHLCPTPPHPFDATCKAYKLEHRLTQFRHPWTNGQVEGTNRMIKQYTTKTYIISNWKNLKRI</sequence>
<dbReference type="GO" id="GO:0003676">
    <property type="term" value="F:nucleic acid binding"/>
    <property type="evidence" value="ECO:0007669"/>
    <property type="project" value="InterPro"/>
</dbReference>
<organism evidence="2 3">
    <name type="scientific">Holospora undulata HU1</name>
    <dbReference type="NCBI Taxonomy" id="1321371"/>
    <lineage>
        <taxon>Bacteria</taxon>
        <taxon>Pseudomonadati</taxon>
        <taxon>Pseudomonadota</taxon>
        <taxon>Alphaproteobacteria</taxon>
        <taxon>Holosporales</taxon>
        <taxon>Holosporaceae</taxon>
        <taxon>Holospora</taxon>
    </lineage>
</organism>
<evidence type="ECO:0000313" key="2">
    <source>
        <dbReference type="EMBL" id="ETZ05274.1"/>
    </source>
</evidence>
<proteinExistence type="predicted"/>
<name>A0A061JIW5_9PROT</name>
<dbReference type="InterPro" id="IPR012337">
    <property type="entry name" value="RNaseH-like_sf"/>
</dbReference>
<accession>A0A061JIW5</accession>
<keyword evidence="3" id="KW-1185">Reference proteome</keyword>